<dbReference type="GO" id="GO:0005764">
    <property type="term" value="C:lysosome"/>
    <property type="evidence" value="ECO:0007669"/>
    <property type="project" value="TreeGrafter"/>
</dbReference>
<dbReference type="GO" id="GO:0006004">
    <property type="term" value="P:fucose metabolic process"/>
    <property type="evidence" value="ECO:0007669"/>
    <property type="project" value="InterPro"/>
</dbReference>
<dbReference type="PANTHER" id="PTHR10030">
    <property type="entry name" value="ALPHA-L-FUCOSIDASE"/>
    <property type="match status" value="1"/>
</dbReference>
<evidence type="ECO:0000256" key="2">
    <source>
        <dbReference type="ARBA" id="ARBA00007951"/>
    </source>
</evidence>
<reference evidence="10 11" key="2">
    <citation type="journal article" date="2025" name="Int. J. Biol. Macromol.">
        <title>Unveiling the structural bases of alpha-L-fucosidase B activity through mutants boosting transfucosylation efficiency.</title>
        <authorList>
            <person name="Becerra J.E."/>
            <person name="Gallego Del Sol F."/>
            <person name="Rubio-Del-Campo A."/>
            <person name="Rodriguez-Diaz J."/>
            <person name="Monedero V."/>
            <person name="Marina A."/>
            <person name="Yebra M.J."/>
        </authorList>
    </citation>
    <scope>X-RAY CRYSTALLOGRAPHY (2.25 ANGSTROMS) OF 1-410</scope>
</reference>
<dbReference type="OrthoDB" id="107551at2"/>
<comment type="caution">
    <text evidence="8">The sequence shown here is derived from an EMBL/GenBank/DDBJ whole genome shotgun (WGS) entry which is preliminary data.</text>
</comment>
<evidence type="ECO:0007829" key="11">
    <source>
        <dbReference type="PDB" id="9HYJ"/>
    </source>
</evidence>
<comment type="function">
    <text evidence="1">Alpha-L-fucosidase is responsible for hydrolyzing the alpha-1,6-linked fucose joined to the reducing-end N-acetylglucosamine of the carbohydrate moieties of glycoproteins.</text>
</comment>
<evidence type="ECO:0000256" key="6">
    <source>
        <dbReference type="ARBA" id="ARBA00023295"/>
    </source>
</evidence>
<dbReference type="PDB" id="9HYJ">
    <property type="method" value="X-ray"/>
    <property type="resolution" value="2.25 A"/>
    <property type="chains" value="A/B/C/D/E/F=1-410"/>
</dbReference>
<dbReference type="EMBL" id="AYYO01000043">
    <property type="protein sequence ID" value="KRM54867.1"/>
    <property type="molecule type" value="Genomic_DNA"/>
</dbReference>
<evidence type="ECO:0000313" key="8">
    <source>
        <dbReference type="EMBL" id="KRM54867.1"/>
    </source>
</evidence>
<name>A0A0R1ZV46_9LACO</name>
<evidence type="ECO:0000256" key="4">
    <source>
        <dbReference type="ARBA" id="ARBA00022729"/>
    </source>
</evidence>
<dbReference type="STRING" id="1291052.FC18_GL001909"/>
<evidence type="ECO:0000256" key="1">
    <source>
        <dbReference type="ARBA" id="ARBA00004071"/>
    </source>
</evidence>
<evidence type="ECO:0000256" key="3">
    <source>
        <dbReference type="ARBA" id="ARBA00012662"/>
    </source>
</evidence>
<dbReference type="EC" id="3.2.1.51" evidence="3"/>
<evidence type="ECO:0000256" key="5">
    <source>
        <dbReference type="ARBA" id="ARBA00022801"/>
    </source>
</evidence>
<reference evidence="8 9" key="1">
    <citation type="journal article" date="2015" name="Genome Announc.">
        <title>Expanding the biotechnology potential of lactobacilli through comparative genomics of 213 strains and associated genera.</title>
        <authorList>
            <person name="Sun Z."/>
            <person name="Harris H.M."/>
            <person name="McCann A."/>
            <person name="Guo C."/>
            <person name="Argimon S."/>
            <person name="Zhang W."/>
            <person name="Yang X."/>
            <person name="Jeffery I.B."/>
            <person name="Cooney J.C."/>
            <person name="Kagawa T.F."/>
            <person name="Liu W."/>
            <person name="Song Y."/>
            <person name="Salvetti E."/>
            <person name="Wrobel A."/>
            <person name="Rasinkangas P."/>
            <person name="Parkhill J."/>
            <person name="Rea M.C."/>
            <person name="O'Sullivan O."/>
            <person name="Ritari J."/>
            <person name="Douillard F.P."/>
            <person name="Paul Ross R."/>
            <person name="Yang R."/>
            <person name="Briner A.E."/>
            <person name="Felis G.E."/>
            <person name="de Vos W.M."/>
            <person name="Barrangou R."/>
            <person name="Klaenhammer T.R."/>
            <person name="Caufield P.W."/>
            <person name="Cui Y."/>
            <person name="Zhang H."/>
            <person name="O'Toole P.W."/>
        </authorList>
    </citation>
    <scope>NUCLEOTIDE SEQUENCE [LARGE SCALE GENOMIC DNA]</scope>
    <source>
        <strain evidence="8 9">DSM 20505</strain>
    </source>
</reference>
<dbReference type="PDB" id="9HY7">
    <property type="method" value="X-ray"/>
    <property type="resolution" value="2.30 A"/>
    <property type="chains" value="A/B/C/D/E/F=1-410"/>
</dbReference>
<dbReference type="SUPFAM" id="SSF51445">
    <property type="entry name" value="(Trans)glycosidases"/>
    <property type="match status" value="1"/>
</dbReference>
<feature type="domain" description="Glycoside hydrolase family 29 N-terminal" evidence="7">
    <location>
        <begin position="8"/>
        <end position="303"/>
    </location>
</feature>
<keyword evidence="5 8" id="KW-0378">Hydrolase</keyword>
<dbReference type="Pfam" id="PF01120">
    <property type="entry name" value="Alpha_L_fucos"/>
    <property type="match status" value="1"/>
</dbReference>
<organism evidence="8 9">
    <name type="scientific">Lacticaseibacillus sharpeae JCM 1186 = DSM 20505</name>
    <dbReference type="NCBI Taxonomy" id="1291052"/>
    <lineage>
        <taxon>Bacteria</taxon>
        <taxon>Bacillati</taxon>
        <taxon>Bacillota</taxon>
        <taxon>Bacilli</taxon>
        <taxon>Lactobacillales</taxon>
        <taxon>Lactobacillaceae</taxon>
        <taxon>Lacticaseibacillus</taxon>
    </lineage>
</organism>
<dbReference type="Proteomes" id="UP000051679">
    <property type="component" value="Unassembled WGS sequence"/>
</dbReference>
<dbReference type="GO" id="GO:0016139">
    <property type="term" value="P:glycoside catabolic process"/>
    <property type="evidence" value="ECO:0007669"/>
    <property type="project" value="TreeGrafter"/>
</dbReference>
<proteinExistence type="evidence at protein level"/>
<accession>A0A0R1ZV46</accession>
<dbReference type="PANTHER" id="PTHR10030:SF37">
    <property type="entry name" value="ALPHA-L-FUCOSIDASE-RELATED"/>
    <property type="match status" value="1"/>
</dbReference>
<dbReference type="InterPro" id="IPR000933">
    <property type="entry name" value="Glyco_hydro_29"/>
</dbReference>
<dbReference type="RefSeq" id="WP_056976037.1">
    <property type="nucleotide sequence ID" value="NZ_AYYO01000043.1"/>
</dbReference>
<dbReference type="PRINTS" id="PR00741">
    <property type="entry name" value="GLHYDRLASE29"/>
</dbReference>
<dbReference type="Gene3D" id="3.20.20.80">
    <property type="entry name" value="Glycosidases"/>
    <property type="match status" value="1"/>
</dbReference>
<dbReference type="InterPro" id="IPR016286">
    <property type="entry name" value="FUC_metazoa-typ"/>
</dbReference>
<protein>
    <recommendedName>
        <fullName evidence="3">alpha-L-fucosidase</fullName>
        <ecNumber evidence="3">3.2.1.51</ecNumber>
    </recommendedName>
</protein>
<keyword evidence="9" id="KW-1185">Reference proteome</keyword>
<dbReference type="AlphaFoldDB" id="A0A0R1ZV46"/>
<keyword evidence="4" id="KW-0732">Signal</keyword>
<evidence type="ECO:0000313" key="9">
    <source>
        <dbReference type="Proteomes" id="UP000051679"/>
    </source>
</evidence>
<gene>
    <name evidence="8" type="ORF">FC18_GL001909</name>
</gene>
<dbReference type="SMART" id="SM00812">
    <property type="entry name" value="Alpha_L_fucos"/>
    <property type="match status" value="1"/>
</dbReference>
<sequence length="414" mass="46765">MQKIEPRIKQYEDMGLGLFIHWGLYSQLGVGEWTEFIHERPQAEYEQAIHTFTAADFNPKQIVHEAKKMGAKYIVLTTKHHEGFFLYDTHGLSDFDVMHSPAGRDLIKEFVDACNNEGIKPFFYMATYDWHNPLYKTDFNAYLEYLRKSVELLCTNYGTIGGLWFDGNWNKKDADWHLDELYGTIRRYQPDAMIINNTGLKNMGKVINPEIDAVTYERHTPDAVNHGDASKYVAGEISLTLNQHWGYAANDLSYKSPREIIENVAHSRKIGANILVNIGLTGTGAIPEMSRTYMHLLGRWTNMAAPAIYGVRPAAVVAAGNTKDFAVTNHLNTYLFIHDLQVVGNDNVVLGGEGINLRSFTGMFGKIKSINWLDNNAPVCFMQDTKKGALTIDATGFTYGTDWVVRVARITMSD</sequence>
<keyword evidence="6" id="KW-0326">Glycosidase</keyword>
<dbReference type="InterPro" id="IPR017853">
    <property type="entry name" value="GH"/>
</dbReference>
<keyword evidence="10 11" id="KW-0002">3D-structure</keyword>
<comment type="similarity">
    <text evidence="2">Belongs to the glycosyl hydrolase 29 family.</text>
</comment>
<dbReference type="PATRIC" id="fig|1291052.5.peg.1971"/>
<evidence type="ECO:0000259" key="7">
    <source>
        <dbReference type="Pfam" id="PF01120"/>
    </source>
</evidence>
<dbReference type="PDB" id="9HZ1">
    <property type="method" value="X-ray"/>
    <property type="resolution" value="2.40 A"/>
    <property type="chains" value="A/B/C/D/E/F=1-410"/>
</dbReference>
<dbReference type="InterPro" id="IPR057739">
    <property type="entry name" value="Glyco_hydro_29_N"/>
</dbReference>
<dbReference type="PIRSF" id="PIRSF001092">
    <property type="entry name" value="Alpha-L-fucosidase"/>
    <property type="match status" value="1"/>
</dbReference>
<dbReference type="GO" id="GO:0004560">
    <property type="term" value="F:alpha-L-fucosidase activity"/>
    <property type="evidence" value="ECO:0007669"/>
    <property type="project" value="InterPro"/>
</dbReference>
<evidence type="ECO:0007829" key="10">
    <source>
        <dbReference type="PDB" id="9HY7"/>
    </source>
</evidence>